<accession>A0A830BW39</accession>
<dbReference type="Proteomes" id="UP000653305">
    <property type="component" value="Unassembled WGS sequence"/>
</dbReference>
<sequence>MQWVIGRQPTMTWKFFAYELLRHNGDNPIASPYESLAATTQTASLEYVDAFISWMAHVPNLTDDHYLGLFLDGLQADIRTRLLSKDTTDLFATIQLACKIERFMVLSGRSATSGQ</sequence>
<comment type="caution">
    <text evidence="1">The sequence shown here is derived from an EMBL/GenBank/DDBJ whole genome shotgun (WGS) entry which is preliminary data.</text>
</comment>
<protein>
    <submittedName>
        <fullName evidence="1">Uncharacterized protein</fullName>
    </submittedName>
</protein>
<keyword evidence="2" id="KW-1185">Reference proteome</keyword>
<dbReference type="EMBL" id="BMAC01000212">
    <property type="protein sequence ID" value="GFP90202.1"/>
    <property type="molecule type" value="Genomic_DNA"/>
</dbReference>
<gene>
    <name evidence="1" type="ORF">PHJA_001164100</name>
</gene>
<dbReference type="AlphaFoldDB" id="A0A830BW39"/>
<reference evidence="1" key="1">
    <citation type="submission" date="2020-07" db="EMBL/GenBank/DDBJ databases">
        <title>Ethylene signaling mediates host invasion by parasitic plants.</title>
        <authorList>
            <person name="Yoshida S."/>
        </authorList>
    </citation>
    <scope>NUCLEOTIDE SEQUENCE</scope>
    <source>
        <strain evidence="1">Okayama</strain>
    </source>
</reference>
<dbReference type="OrthoDB" id="1727728at2759"/>
<proteinExistence type="predicted"/>
<evidence type="ECO:0000313" key="1">
    <source>
        <dbReference type="EMBL" id="GFP90202.1"/>
    </source>
</evidence>
<name>A0A830BW39_9LAMI</name>
<evidence type="ECO:0000313" key="2">
    <source>
        <dbReference type="Proteomes" id="UP000653305"/>
    </source>
</evidence>
<organism evidence="1 2">
    <name type="scientific">Phtheirospermum japonicum</name>
    <dbReference type="NCBI Taxonomy" id="374723"/>
    <lineage>
        <taxon>Eukaryota</taxon>
        <taxon>Viridiplantae</taxon>
        <taxon>Streptophyta</taxon>
        <taxon>Embryophyta</taxon>
        <taxon>Tracheophyta</taxon>
        <taxon>Spermatophyta</taxon>
        <taxon>Magnoliopsida</taxon>
        <taxon>eudicotyledons</taxon>
        <taxon>Gunneridae</taxon>
        <taxon>Pentapetalae</taxon>
        <taxon>asterids</taxon>
        <taxon>lamiids</taxon>
        <taxon>Lamiales</taxon>
        <taxon>Orobanchaceae</taxon>
        <taxon>Orobanchaceae incertae sedis</taxon>
        <taxon>Phtheirospermum</taxon>
    </lineage>
</organism>